<evidence type="ECO:0000313" key="2">
    <source>
        <dbReference type="Proteomes" id="UP001158049"/>
    </source>
</evidence>
<evidence type="ECO:0000313" key="1">
    <source>
        <dbReference type="EMBL" id="SMP66704.1"/>
    </source>
</evidence>
<dbReference type="EMBL" id="FXUL01000012">
    <property type="protein sequence ID" value="SMP66704.1"/>
    <property type="molecule type" value="Genomic_DNA"/>
</dbReference>
<organism evidence="1 2">
    <name type="scientific">Noviherbaspirillum suwonense</name>
    <dbReference type="NCBI Taxonomy" id="1224511"/>
    <lineage>
        <taxon>Bacteria</taxon>
        <taxon>Pseudomonadati</taxon>
        <taxon>Pseudomonadota</taxon>
        <taxon>Betaproteobacteria</taxon>
        <taxon>Burkholderiales</taxon>
        <taxon>Oxalobacteraceae</taxon>
        <taxon>Noviherbaspirillum</taxon>
    </lineage>
</organism>
<accession>A0ABY1QC03</accession>
<proteinExistence type="predicted"/>
<dbReference type="Proteomes" id="UP001158049">
    <property type="component" value="Unassembled WGS sequence"/>
</dbReference>
<comment type="caution">
    <text evidence="1">The sequence shown here is derived from an EMBL/GenBank/DDBJ whole genome shotgun (WGS) entry which is preliminary data.</text>
</comment>
<protein>
    <submittedName>
        <fullName evidence="1">Uncharacterized protein</fullName>
    </submittedName>
</protein>
<name>A0ABY1QC03_9BURK</name>
<keyword evidence="2" id="KW-1185">Reference proteome</keyword>
<sequence>MQEAKASCILLQNPHRQTPFSLGTRCSSLALMVQNLIASKMPVNCPQKKRLPPSQAKL</sequence>
<gene>
    <name evidence="1" type="ORF">SAMN06295970_11234</name>
</gene>
<reference evidence="1 2" key="1">
    <citation type="submission" date="2017-05" db="EMBL/GenBank/DDBJ databases">
        <authorList>
            <person name="Varghese N."/>
            <person name="Submissions S."/>
        </authorList>
    </citation>
    <scope>NUCLEOTIDE SEQUENCE [LARGE SCALE GENOMIC DNA]</scope>
    <source>
        <strain evidence="1 2">DSM 26001</strain>
    </source>
</reference>